<dbReference type="InterPro" id="IPR016166">
    <property type="entry name" value="FAD-bd_PCMH"/>
</dbReference>
<dbReference type="PANTHER" id="PTHR42659">
    <property type="entry name" value="XANTHINE DEHYDROGENASE SUBUNIT C-RELATED"/>
    <property type="match status" value="1"/>
</dbReference>
<evidence type="ECO:0000256" key="3">
    <source>
        <dbReference type="ARBA" id="ARBA00023002"/>
    </source>
</evidence>
<dbReference type="PROSITE" id="PS51387">
    <property type="entry name" value="FAD_PCMH"/>
    <property type="match status" value="1"/>
</dbReference>
<gene>
    <name evidence="5" type="ORF">ENL43_03225</name>
</gene>
<dbReference type="Pfam" id="PF03450">
    <property type="entry name" value="CO_deh_flav_C"/>
    <property type="match status" value="1"/>
</dbReference>
<dbReference type="InterPro" id="IPR005107">
    <property type="entry name" value="CO_DH_flav_C"/>
</dbReference>
<dbReference type="InterPro" id="IPR036318">
    <property type="entry name" value="FAD-bd_PCMH-like_sf"/>
</dbReference>
<dbReference type="InterPro" id="IPR002346">
    <property type="entry name" value="Mopterin_DH_FAD-bd"/>
</dbReference>
<organism evidence="5">
    <name type="scientific">candidate division WOR-3 bacterium</name>
    <dbReference type="NCBI Taxonomy" id="2052148"/>
    <lineage>
        <taxon>Bacteria</taxon>
        <taxon>Bacteria division WOR-3</taxon>
    </lineage>
</organism>
<dbReference type="InterPro" id="IPR016169">
    <property type="entry name" value="FAD-bd_PCMH_sub2"/>
</dbReference>
<dbReference type="Gene3D" id="3.30.465.10">
    <property type="match status" value="1"/>
</dbReference>
<dbReference type="InterPro" id="IPR051312">
    <property type="entry name" value="Diverse_Substr_Oxidored"/>
</dbReference>
<dbReference type="GO" id="GO:0071949">
    <property type="term" value="F:FAD binding"/>
    <property type="evidence" value="ECO:0007669"/>
    <property type="project" value="InterPro"/>
</dbReference>
<dbReference type="InterPro" id="IPR036683">
    <property type="entry name" value="CO_DH_flav_C_dom_sf"/>
</dbReference>
<dbReference type="SUPFAM" id="SSF55447">
    <property type="entry name" value="CO dehydrogenase flavoprotein C-terminal domain-like"/>
    <property type="match status" value="1"/>
</dbReference>
<keyword evidence="2" id="KW-0274">FAD</keyword>
<protein>
    <recommendedName>
        <fullName evidence="4">FAD-binding PCMH-type domain-containing protein</fullName>
    </recommendedName>
</protein>
<evidence type="ECO:0000259" key="4">
    <source>
        <dbReference type="PROSITE" id="PS51387"/>
    </source>
</evidence>
<reference evidence="5" key="1">
    <citation type="journal article" date="2020" name="mSystems">
        <title>Genome- and Community-Level Interaction Insights into Carbon Utilization and Element Cycling Functions of Hydrothermarchaeota in Hydrothermal Sediment.</title>
        <authorList>
            <person name="Zhou Z."/>
            <person name="Liu Y."/>
            <person name="Xu W."/>
            <person name="Pan J."/>
            <person name="Luo Z.H."/>
            <person name="Li M."/>
        </authorList>
    </citation>
    <scope>NUCLEOTIDE SEQUENCE [LARGE SCALE GENOMIC DNA]</scope>
    <source>
        <strain evidence="5">HyVt-96</strain>
    </source>
</reference>
<evidence type="ECO:0000313" key="5">
    <source>
        <dbReference type="EMBL" id="HHF53358.1"/>
    </source>
</evidence>
<keyword evidence="1" id="KW-0285">Flavoprotein</keyword>
<dbReference type="SUPFAM" id="SSF56176">
    <property type="entry name" value="FAD-binding/transporter-associated domain-like"/>
    <property type="match status" value="1"/>
</dbReference>
<evidence type="ECO:0000256" key="2">
    <source>
        <dbReference type="ARBA" id="ARBA00022827"/>
    </source>
</evidence>
<sequence length="270" mass="30615">MYEIKWYFPGSIDEALDLIKLEGVIPHAGGTGILKSRLLEKIKGLVDLGKLSINYFCEENGEIKIGAMQTYGDVIENLQRIDPDSILIKALSQAASTPLRNRITVGGSVSYFPVWSDIMGPLIALDASVTLLGENAGIYNIRYFANNRLLRRNSLVKEVKFKKDRWKSYYFRAVRTSFDYAAFTISILAKKDKNLVKDMRIVVTGCAGKFNRLEDLEEKLKGKETQDLNLDDIVKDINLEFIGKRHGSPEYLNHLFQVELARGLSQIFRD</sequence>
<dbReference type="Proteomes" id="UP000886050">
    <property type="component" value="Unassembled WGS sequence"/>
</dbReference>
<evidence type="ECO:0000256" key="1">
    <source>
        <dbReference type="ARBA" id="ARBA00022630"/>
    </source>
</evidence>
<keyword evidence="3" id="KW-0560">Oxidoreductase</keyword>
<dbReference type="AlphaFoldDB" id="A0A7V5HNA6"/>
<dbReference type="Pfam" id="PF00941">
    <property type="entry name" value="FAD_binding_5"/>
    <property type="match status" value="1"/>
</dbReference>
<feature type="domain" description="FAD-binding PCMH-type" evidence="4">
    <location>
        <begin position="1"/>
        <end position="166"/>
    </location>
</feature>
<dbReference type="PANTHER" id="PTHR42659:SF2">
    <property type="entry name" value="XANTHINE DEHYDROGENASE SUBUNIT C-RELATED"/>
    <property type="match status" value="1"/>
</dbReference>
<accession>A0A7V5HNA6</accession>
<dbReference type="GO" id="GO:0016491">
    <property type="term" value="F:oxidoreductase activity"/>
    <property type="evidence" value="ECO:0007669"/>
    <property type="project" value="UniProtKB-KW"/>
</dbReference>
<dbReference type="EMBL" id="DRTX01000162">
    <property type="protein sequence ID" value="HHF53358.1"/>
    <property type="molecule type" value="Genomic_DNA"/>
</dbReference>
<dbReference type="Gene3D" id="3.30.390.50">
    <property type="entry name" value="CO dehydrogenase flavoprotein, C-terminal domain"/>
    <property type="match status" value="1"/>
</dbReference>
<comment type="caution">
    <text evidence="5">The sequence shown here is derived from an EMBL/GenBank/DDBJ whole genome shotgun (WGS) entry which is preliminary data.</text>
</comment>
<proteinExistence type="predicted"/>
<dbReference type="SMART" id="SM01092">
    <property type="entry name" value="CO_deh_flav_C"/>
    <property type="match status" value="1"/>
</dbReference>
<name>A0A7V5HNA6_UNCW3</name>